<sequence>MTSIGTVARGGGAAADSDAEDALLRLYANGDAEAARGCCQSKPT</sequence>
<evidence type="ECO:0000313" key="2">
    <source>
        <dbReference type="Proteomes" id="UP000199628"/>
    </source>
</evidence>
<dbReference type="Proteomes" id="UP000199628">
    <property type="component" value="Unassembled WGS sequence"/>
</dbReference>
<dbReference type="AlphaFoldDB" id="A0A1G7D9Y0"/>
<dbReference type="STRING" id="639004.SAMN04488239_12050"/>
<protein>
    <submittedName>
        <fullName evidence="1">Uncharacterized protein</fullName>
    </submittedName>
</protein>
<reference evidence="2" key="1">
    <citation type="submission" date="2016-10" db="EMBL/GenBank/DDBJ databases">
        <authorList>
            <person name="Varghese N."/>
            <person name="Submissions S."/>
        </authorList>
    </citation>
    <scope>NUCLEOTIDE SEQUENCE [LARGE SCALE GENOMIC DNA]</scope>
    <source>
        <strain evidence="2">CGMCC 1.9108</strain>
    </source>
</reference>
<organism evidence="1 2">
    <name type="scientific">Ruegeria marina</name>
    <dbReference type="NCBI Taxonomy" id="639004"/>
    <lineage>
        <taxon>Bacteria</taxon>
        <taxon>Pseudomonadati</taxon>
        <taxon>Pseudomonadota</taxon>
        <taxon>Alphaproteobacteria</taxon>
        <taxon>Rhodobacterales</taxon>
        <taxon>Roseobacteraceae</taxon>
        <taxon>Ruegeria</taxon>
    </lineage>
</organism>
<name>A0A1G7D9Y0_9RHOB</name>
<accession>A0A1G7D9Y0</accession>
<keyword evidence="2" id="KW-1185">Reference proteome</keyword>
<dbReference type="EMBL" id="FMZV01000020">
    <property type="protein sequence ID" value="SDE47716.1"/>
    <property type="molecule type" value="Genomic_DNA"/>
</dbReference>
<proteinExistence type="predicted"/>
<gene>
    <name evidence="1" type="ORF">SAMN04488239_12050</name>
</gene>
<evidence type="ECO:0000313" key="1">
    <source>
        <dbReference type="EMBL" id="SDE47716.1"/>
    </source>
</evidence>